<feature type="compositionally biased region" description="Low complexity" evidence="1">
    <location>
        <begin position="278"/>
        <end position="306"/>
    </location>
</feature>
<proteinExistence type="predicted"/>
<reference evidence="3" key="1">
    <citation type="journal article" date="2021" name="Nat. Commun.">
        <title>Genetic determinants of endophytism in the Arabidopsis root mycobiome.</title>
        <authorList>
            <person name="Mesny F."/>
            <person name="Miyauchi S."/>
            <person name="Thiergart T."/>
            <person name="Pickel B."/>
            <person name="Atanasova L."/>
            <person name="Karlsson M."/>
            <person name="Huettel B."/>
            <person name="Barry K.W."/>
            <person name="Haridas S."/>
            <person name="Chen C."/>
            <person name="Bauer D."/>
            <person name="Andreopoulos W."/>
            <person name="Pangilinan J."/>
            <person name="LaButti K."/>
            <person name="Riley R."/>
            <person name="Lipzen A."/>
            <person name="Clum A."/>
            <person name="Drula E."/>
            <person name="Henrissat B."/>
            <person name="Kohler A."/>
            <person name="Grigoriev I.V."/>
            <person name="Martin F.M."/>
            <person name="Hacquard S."/>
        </authorList>
    </citation>
    <scope>NUCLEOTIDE SEQUENCE</scope>
    <source>
        <strain evidence="3">MPI-SDFR-AT-0117</strain>
    </source>
</reference>
<organism evidence="3 4">
    <name type="scientific">Plectosphaerella plurivora</name>
    <dbReference type="NCBI Taxonomy" id="936078"/>
    <lineage>
        <taxon>Eukaryota</taxon>
        <taxon>Fungi</taxon>
        <taxon>Dikarya</taxon>
        <taxon>Ascomycota</taxon>
        <taxon>Pezizomycotina</taxon>
        <taxon>Sordariomycetes</taxon>
        <taxon>Hypocreomycetidae</taxon>
        <taxon>Glomerellales</taxon>
        <taxon>Plectosphaerellaceae</taxon>
        <taxon>Plectosphaerella</taxon>
    </lineage>
</organism>
<keyword evidence="4" id="KW-1185">Reference proteome</keyword>
<evidence type="ECO:0000256" key="1">
    <source>
        <dbReference type="SAM" id="MobiDB-lite"/>
    </source>
</evidence>
<feature type="region of interest" description="Disordered" evidence="1">
    <location>
        <begin position="278"/>
        <end position="310"/>
    </location>
</feature>
<evidence type="ECO:0000256" key="2">
    <source>
        <dbReference type="SAM" id="Phobius"/>
    </source>
</evidence>
<evidence type="ECO:0000313" key="3">
    <source>
        <dbReference type="EMBL" id="KAH6695479.1"/>
    </source>
</evidence>
<feature type="region of interest" description="Disordered" evidence="1">
    <location>
        <begin position="224"/>
        <end position="250"/>
    </location>
</feature>
<dbReference type="Proteomes" id="UP000770015">
    <property type="component" value="Unassembled WGS sequence"/>
</dbReference>
<sequence>MSDIRTGGWLTWENAGPVTATWSAPESCATSRGLIHRGPANPPFNSSITINVGKCGEYDAIAECVPNGDKVDEIYKGVDRGVMPIVSHYYSPASVCPQGWASVGHAAVNNGTATSTGIFAPTVFYDGSPSTTLDFPYANWIANMFTTVLEPTETAIACCPSGFTADMYAGCYSNFPLVDLAGSTACRVRYLPTGDNNDWRNSPVATETWSYDGTTTTEAIRAGPFTSGWRDSDEAHTESVPFNSEGYPEATGTQGGYGSDYFVQAVAVAQPLFLINDGSGSSEESAAPSETESEASATPSESGTEESAARALAPSGWGMVGGIMAAWGVSMLAGVGLLAAW</sequence>
<comment type="caution">
    <text evidence="3">The sequence shown here is derived from an EMBL/GenBank/DDBJ whole genome shotgun (WGS) entry which is preliminary data.</text>
</comment>
<feature type="transmembrane region" description="Helical" evidence="2">
    <location>
        <begin position="317"/>
        <end position="340"/>
    </location>
</feature>
<dbReference type="EMBL" id="JAGSXJ010000002">
    <property type="protein sequence ID" value="KAH6695479.1"/>
    <property type="molecule type" value="Genomic_DNA"/>
</dbReference>
<dbReference type="AlphaFoldDB" id="A0A9P9AGD2"/>
<keyword evidence="2" id="KW-1133">Transmembrane helix</keyword>
<dbReference type="OrthoDB" id="5429716at2759"/>
<keyword evidence="2" id="KW-0472">Membrane</keyword>
<protein>
    <submittedName>
        <fullName evidence="3">Uncharacterized protein</fullName>
    </submittedName>
</protein>
<name>A0A9P9AGD2_9PEZI</name>
<gene>
    <name evidence="3" type="ORF">F5X68DRAFT_272813</name>
</gene>
<evidence type="ECO:0000313" key="4">
    <source>
        <dbReference type="Proteomes" id="UP000770015"/>
    </source>
</evidence>
<keyword evidence="2" id="KW-0812">Transmembrane</keyword>
<accession>A0A9P9AGD2</accession>